<dbReference type="OrthoDB" id="4775248at2"/>
<accession>A0A3S3VAT1</accession>
<gene>
    <name evidence="1" type="ORF">EPL05_18265</name>
</gene>
<organism evidence="1 2">
    <name type="scientific">Mucilaginibacter gilvus</name>
    <dbReference type="NCBI Taxonomy" id="2305909"/>
    <lineage>
        <taxon>Bacteria</taxon>
        <taxon>Pseudomonadati</taxon>
        <taxon>Bacteroidota</taxon>
        <taxon>Sphingobacteriia</taxon>
        <taxon>Sphingobacteriales</taxon>
        <taxon>Sphingobacteriaceae</taxon>
        <taxon>Mucilaginibacter</taxon>
    </lineage>
</organism>
<sequence length="328" mass="37562">MKKNLNKVPDIFRVKIEGSNSNLFVASTTLEATKSEILSGRYIDLGLSISEQGQLVVIGEVYPVAEKGRYSKRNRDGYFTTRKDLPKISKTFYCGERPIFGDYSKGTFSLNVTKLVYQKDFTPPADLTMSLELIKTYPSNNEENYVFKLSVNNILDKRRDSFYIDLLFCANILQENIFQSDVFESQANSAEYLRTLRIGWELLPFGDADLLDSIFGGSSGGRLTDGQKTTIQERYNYLESLGPIAWIKGVSGMRRYFGAKFADNLVVLENMDYGNAIYIMFDNWEQLSQLSRTELLQRSNKDFERIKHNGTGWRTKLKMIIDSKLSRN</sequence>
<dbReference type="AlphaFoldDB" id="A0A3S3VAT1"/>
<reference evidence="1 2" key="1">
    <citation type="submission" date="2019-01" db="EMBL/GenBank/DDBJ databases">
        <title>Mucilaginibacter antarcticum sp. nov., isolated from antarctic soil.</title>
        <authorList>
            <person name="Yan Y.-Q."/>
            <person name="Du Z.-J."/>
        </authorList>
    </citation>
    <scope>NUCLEOTIDE SEQUENCE [LARGE SCALE GENOMIC DNA]</scope>
    <source>
        <strain evidence="1 2">F01003</strain>
    </source>
</reference>
<name>A0A3S3VAT1_9SPHI</name>
<evidence type="ECO:0000313" key="2">
    <source>
        <dbReference type="Proteomes" id="UP000286701"/>
    </source>
</evidence>
<keyword evidence="2" id="KW-1185">Reference proteome</keyword>
<comment type="caution">
    <text evidence="1">The sequence shown here is derived from an EMBL/GenBank/DDBJ whole genome shotgun (WGS) entry which is preliminary data.</text>
</comment>
<dbReference type="EMBL" id="SBIW01000008">
    <property type="protein sequence ID" value="RWY49356.1"/>
    <property type="molecule type" value="Genomic_DNA"/>
</dbReference>
<dbReference type="Proteomes" id="UP000286701">
    <property type="component" value="Unassembled WGS sequence"/>
</dbReference>
<dbReference type="RefSeq" id="WP_128535428.1">
    <property type="nucleotide sequence ID" value="NZ_SBIW01000008.1"/>
</dbReference>
<evidence type="ECO:0000313" key="1">
    <source>
        <dbReference type="EMBL" id="RWY49356.1"/>
    </source>
</evidence>
<protein>
    <submittedName>
        <fullName evidence="1">Uncharacterized protein</fullName>
    </submittedName>
</protein>
<proteinExistence type="predicted"/>